<evidence type="ECO:0000313" key="3">
    <source>
        <dbReference type="Proteomes" id="UP000054549"/>
    </source>
</evidence>
<organism evidence="2 3">
    <name type="scientific">Amanita muscaria (strain Koide BX008)</name>
    <dbReference type="NCBI Taxonomy" id="946122"/>
    <lineage>
        <taxon>Eukaryota</taxon>
        <taxon>Fungi</taxon>
        <taxon>Dikarya</taxon>
        <taxon>Basidiomycota</taxon>
        <taxon>Agaricomycotina</taxon>
        <taxon>Agaricomycetes</taxon>
        <taxon>Agaricomycetidae</taxon>
        <taxon>Agaricales</taxon>
        <taxon>Pluteineae</taxon>
        <taxon>Amanitaceae</taxon>
        <taxon>Amanita</taxon>
    </lineage>
</organism>
<dbReference type="EMBL" id="KN818314">
    <property type="protein sequence ID" value="KIL59496.1"/>
    <property type="molecule type" value="Genomic_DNA"/>
</dbReference>
<dbReference type="AlphaFoldDB" id="A0A0C2WRZ5"/>
<reference evidence="2 3" key="1">
    <citation type="submission" date="2014-04" db="EMBL/GenBank/DDBJ databases">
        <title>Evolutionary Origins and Diversification of the Mycorrhizal Mutualists.</title>
        <authorList>
            <consortium name="DOE Joint Genome Institute"/>
            <consortium name="Mycorrhizal Genomics Consortium"/>
            <person name="Kohler A."/>
            <person name="Kuo A."/>
            <person name="Nagy L.G."/>
            <person name="Floudas D."/>
            <person name="Copeland A."/>
            <person name="Barry K.W."/>
            <person name="Cichocki N."/>
            <person name="Veneault-Fourrey C."/>
            <person name="LaButti K."/>
            <person name="Lindquist E.A."/>
            <person name="Lipzen A."/>
            <person name="Lundell T."/>
            <person name="Morin E."/>
            <person name="Murat C."/>
            <person name="Riley R."/>
            <person name="Ohm R."/>
            <person name="Sun H."/>
            <person name="Tunlid A."/>
            <person name="Henrissat B."/>
            <person name="Grigoriev I.V."/>
            <person name="Hibbett D.S."/>
            <person name="Martin F."/>
        </authorList>
    </citation>
    <scope>NUCLEOTIDE SEQUENCE [LARGE SCALE GENOMIC DNA]</scope>
    <source>
        <strain evidence="2 3">Koide BX008</strain>
    </source>
</reference>
<protein>
    <submittedName>
        <fullName evidence="2">Uncharacterized protein</fullName>
    </submittedName>
</protein>
<gene>
    <name evidence="2" type="ORF">M378DRAFT_1002256</name>
</gene>
<sequence>MASRELPAFNCVTFFPRARMKPPLNRHNTSASFHFGLGKRDLLHLSTRNRFRHFGEGDGSQVGRDRRKGKRKRKIVNKLRKIEDGEEGGLLSVPCSFWKVVVRGKEATNHFRQQRSHDLQHVQRRPNPASVLVKAKKRTEKCPNVF</sequence>
<evidence type="ECO:0000313" key="2">
    <source>
        <dbReference type="EMBL" id="KIL59496.1"/>
    </source>
</evidence>
<accession>A0A0C2WRZ5</accession>
<dbReference type="InParanoid" id="A0A0C2WRZ5"/>
<feature type="region of interest" description="Disordered" evidence="1">
    <location>
        <begin position="53"/>
        <end position="73"/>
    </location>
</feature>
<name>A0A0C2WRZ5_AMAMK</name>
<proteinExistence type="predicted"/>
<evidence type="ECO:0000256" key="1">
    <source>
        <dbReference type="SAM" id="MobiDB-lite"/>
    </source>
</evidence>
<dbReference type="Proteomes" id="UP000054549">
    <property type="component" value="Unassembled WGS sequence"/>
</dbReference>
<dbReference type="HOGENOM" id="CLU_1776983_0_0_1"/>
<keyword evidence="3" id="KW-1185">Reference proteome</keyword>